<protein>
    <submittedName>
        <fullName evidence="1">Uncharacterized protein</fullName>
    </submittedName>
</protein>
<accession>A0AAV7V0N3</accession>
<evidence type="ECO:0000313" key="1">
    <source>
        <dbReference type="EMBL" id="KAJ1194728.1"/>
    </source>
</evidence>
<sequence length="128" mass="13605">MNVQNVSVLHCKQGTSRTQLVSKTRYATRGAALTAGEALDSRHPGVLPASEAEEVQAGRAPLAPHSIRFYSALPRTPRKVWRPEAGGELPAAPTHSWVILGAPTASTPARTAAVLQEPGSTFMKELVL</sequence>
<dbReference type="AlphaFoldDB" id="A0AAV7V0N3"/>
<reference evidence="1" key="1">
    <citation type="journal article" date="2022" name="bioRxiv">
        <title>Sequencing and chromosome-scale assembly of the giantPleurodeles waltlgenome.</title>
        <authorList>
            <person name="Brown T."/>
            <person name="Elewa A."/>
            <person name="Iarovenko S."/>
            <person name="Subramanian E."/>
            <person name="Araus A.J."/>
            <person name="Petzold A."/>
            <person name="Susuki M."/>
            <person name="Suzuki K.-i.T."/>
            <person name="Hayashi T."/>
            <person name="Toyoda A."/>
            <person name="Oliveira C."/>
            <person name="Osipova E."/>
            <person name="Leigh N.D."/>
            <person name="Simon A."/>
            <person name="Yun M.H."/>
        </authorList>
    </citation>
    <scope>NUCLEOTIDE SEQUENCE</scope>
    <source>
        <strain evidence="1">20211129_DDA</strain>
        <tissue evidence="1">Liver</tissue>
    </source>
</reference>
<comment type="caution">
    <text evidence="1">The sequence shown here is derived from an EMBL/GenBank/DDBJ whole genome shotgun (WGS) entry which is preliminary data.</text>
</comment>
<dbReference type="EMBL" id="JANPWB010000004">
    <property type="protein sequence ID" value="KAJ1194728.1"/>
    <property type="molecule type" value="Genomic_DNA"/>
</dbReference>
<evidence type="ECO:0000313" key="2">
    <source>
        <dbReference type="Proteomes" id="UP001066276"/>
    </source>
</evidence>
<keyword evidence="2" id="KW-1185">Reference proteome</keyword>
<dbReference type="Proteomes" id="UP001066276">
    <property type="component" value="Chromosome 2_2"/>
</dbReference>
<organism evidence="1 2">
    <name type="scientific">Pleurodeles waltl</name>
    <name type="common">Iberian ribbed newt</name>
    <dbReference type="NCBI Taxonomy" id="8319"/>
    <lineage>
        <taxon>Eukaryota</taxon>
        <taxon>Metazoa</taxon>
        <taxon>Chordata</taxon>
        <taxon>Craniata</taxon>
        <taxon>Vertebrata</taxon>
        <taxon>Euteleostomi</taxon>
        <taxon>Amphibia</taxon>
        <taxon>Batrachia</taxon>
        <taxon>Caudata</taxon>
        <taxon>Salamandroidea</taxon>
        <taxon>Salamandridae</taxon>
        <taxon>Pleurodelinae</taxon>
        <taxon>Pleurodeles</taxon>
    </lineage>
</organism>
<gene>
    <name evidence="1" type="ORF">NDU88_004014</name>
</gene>
<name>A0AAV7V0N3_PLEWA</name>
<proteinExistence type="predicted"/>